<dbReference type="Proteomes" id="UP000622687">
    <property type="component" value="Unassembled WGS sequence"/>
</dbReference>
<dbReference type="RefSeq" id="WP_211143722.1">
    <property type="nucleotide sequence ID" value="NZ_JAEEGB010000026.1"/>
</dbReference>
<evidence type="ECO:0000313" key="3">
    <source>
        <dbReference type="Proteomes" id="UP000622687"/>
    </source>
</evidence>
<sequence>MIIFNKQKFVITFGISAILLYASFAANAAYSSNYKFNRLTDIYTSISNYLKLEQTPDQISRNSEKIILKNIEKSIINKK</sequence>
<proteinExistence type="predicted"/>
<feature type="chain" id="PRO_5038582281" evidence="1">
    <location>
        <begin position="29"/>
        <end position="79"/>
    </location>
</feature>
<comment type="caution">
    <text evidence="2">The sequence shown here is derived from an EMBL/GenBank/DDBJ whole genome shotgun (WGS) entry which is preliminary data.</text>
</comment>
<feature type="signal peptide" evidence="1">
    <location>
        <begin position="1"/>
        <end position="28"/>
    </location>
</feature>
<dbReference type="EMBL" id="JAEEGB010000026">
    <property type="protein sequence ID" value="MBI6874332.1"/>
    <property type="molecule type" value="Genomic_DNA"/>
</dbReference>
<accession>A0A934M4K0</accession>
<evidence type="ECO:0000313" key="2">
    <source>
        <dbReference type="EMBL" id="MBI6874332.1"/>
    </source>
</evidence>
<dbReference type="AlphaFoldDB" id="A0A934M4K0"/>
<organism evidence="2 3">
    <name type="scientific">Clostridium aciditolerans</name>
    <dbReference type="NCBI Taxonomy" id="339861"/>
    <lineage>
        <taxon>Bacteria</taxon>
        <taxon>Bacillati</taxon>
        <taxon>Bacillota</taxon>
        <taxon>Clostridia</taxon>
        <taxon>Eubacteriales</taxon>
        <taxon>Clostridiaceae</taxon>
        <taxon>Clostridium</taxon>
    </lineage>
</organism>
<keyword evidence="3" id="KW-1185">Reference proteome</keyword>
<name>A0A934M4K0_9CLOT</name>
<keyword evidence="1" id="KW-0732">Signal</keyword>
<evidence type="ECO:0000256" key="1">
    <source>
        <dbReference type="SAM" id="SignalP"/>
    </source>
</evidence>
<gene>
    <name evidence="2" type="ORF">I6U51_16800</name>
</gene>
<protein>
    <submittedName>
        <fullName evidence="2">Uncharacterized protein</fullName>
    </submittedName>
</protein>
<reference evidence="2" key="1">
    <citation type="submission" date="2020-12" db="EMBL/GenBank/DDBJ databases">
        <title>Clostridium thailandense sp. nov., a novel acetogenic bacterium isolated from peat land soil in Thailand.</title>
        <authorList>
            <person name="Chaikitkaew S."/>
            <person name="Birkeland N.K."/>
        </authorList>
    </citation>
    <scope>NUCLEOTIDE SEQUENCE</scope>
    <source>
        <strain evidence="2">DSM 17425</strain>
    </source>
</reference>